<evidence type="ECO:0000256" key="1">
    <source>
        <dbReference type="ARBA" id="ARBA00022475"/>
    </source>
</evidence>
<dbReference type="OrthoDB" id="9804720at2"/>
<dbReference type="EMBL" id="MPDK01000014">
    <property type="protein sequence ID" value="PWI57356.1"/>
    <property type="molecule type" value="Genomic_DNA"/>
</dbReference>
<feature type="domain" description="Signal recognition particle SRP54 helical bundle" evidence="12">
    <location>
        <begin position="7"/>
        <end position="87"/>
    </location>
</feature>
<dbReference type="SMART" id="SM00382">
    <property type="entry name" value="AAA"/>
    <property type="match status" value="1"/>
</dbReference>
<dbReference type="Pfam" id="PF02881">
    <property type="entry name" value="SRP54_N"/>
    <property type="match status" value="1"/>
</dbReference>
<evidence type="ECO:0000313" key="13">
    <source>
        <dbReference type="EMBL" id="PWI57356.1"/>
    </source>
</evidence>
<dbReference type="FunFam" id="3.40.50.300:FF:000053">
    <property type="entry name" value="Signal recognition particle receptor FtsY"/>
    <property type="match status" value="1"/>
</dbReference>
<dbReference type="GO" id="GO:0005737">
    <property type="term" value="C:cytoplasm"/>
    <property type="evidence" value="ECO:0007669"/>
    <property type="project" value="UniProtKB-SubCell"/>
</dbReference>
<proteinExistence type="inferred from homology"/>
<feature type="binding site" evidence="9">
    <location>
        <begin position="254"/>
        <end position="257"/>
    </location>
    <ligand>
        <name>GTP</name>
        <dbReference type="ChEBI" id="CHEBI:37565"/>
    </ligand>
</feature>
<evidence type="ECO:0000256" key="3">
    <source>
        <dbReference type="ARBA" id="ARBA00022741"/>
    </source>
</evidence>
<organism evidence="13 14">
    <name type="scientific">Sulfoacidibacillus thermotolerans</name>
    <name type="common">Acidibacillus sulfuroxidans</name>
    <dbReference type="NCBI Taxonomy" id="1765684"/>
    <lineage>
        <taxon>Bacteria</taxon>
        <taxon>Bacillati</taxon>
        <taxon>Bacillota</taxon>
        <taxon>Bacilli</taxon>
        <taxon>Bacillales</taxon>
        <taxon>Alicyclobacillaceae</taxon>
        <taxon>Sulfoacidibacillus</taxon>
    </lineage>
</organism>
<dbReference type="InterPro" id="IPR013822">
    <property type="entry name" value="Signal_recog_particl_SRP54_hlx"/>
</dbReference>
<keyword evidence="14" id="KW-1185">Reference proteome</keyword>
<dbReference type="SMART" id="SM00963">
    <property type="entry name" value="SRP54_N"/>
    <property type="match status" value="1"/>
</dbReference>
<dbReference type="InterPro" id="IPR042101">
    <property type="entry name" value="SRP54_N_sf"/>
</dbReference>
<dbReference type="GO" id="GO:0005886">
    <property type="term" value="C:plasma membrane"/>
    <property type="evidence" value="ECO:0007669"/>
    <property type="project" value="UniProtKB-SubCell"/>
</dbReference>
<dbReference type="InterPro" id="IPR000897">
    <property type="entry name" value="SRP54_GTPase_dom"/>
</dbReference>
<reference evidence="13 14" key="1">
    <citation type="submission" date="2016-11" db="EMBL/GenBank/DDBJ databases">
        <title>Comparative genomics of Acidibacillus ferroxidans species.</title>
        <authorList>
            <person name="Oliveira G."/>
            <person name="Nunes G."/>
            <person name="Oliveira R."/>
            <person name="Araujo F."/>
            <person name="Salim A."/>
            <person name="Scholte L."/>
            <person name="Morais D."/>
            <person name="Nancucheo I."/>
            <person name="Johnson D.B."/>
            <person name="Grail B."/>
            <person name="Bittencourt J."/>
            <person name="Valadares R."/>
        </authorList>
    </citation>
    <scope>NUCLEOTIDE SEQUENCE [LARGE SCALE GENOMIC DNA]</scope>
    <source>
        <strain evidence="13 14">Y002</strain>
    </source>
</reference>
<dbReference type="GO" id="GO:0006614">
    <property type="term" value="P:SRP-dependent cotranslational protein targeting to membrane"/>
    <property type="evidence" value="ECO:0007669"/>
    <property type="project" value="InterPro"/>
</dbReference>
<comment type="similarity">
    <text evidence="9">Belongs to the GTP-binding SRP family. FtsY subfamily.</text>
</comment>
<dbReference type="NCBIfam" id="TIGR00064">
    <property type="entry name" value="ftsY"/>
    <property type="match status" value="1"/>
</dbReference>
<dbReference type="FunFam" id="1.20.120.140:FF:000002">
    <property type="entry name" value="Signal recognition particle receptor FtsY"/>
    <property type="match status" value="1"/>
</dbReference>
<comment type="subcellular location">
    <subcellularLocation>
        <location evidence="9">Cell membrane</location>
        <topology evidence="9">Peripheral membrane protein</topology>
        <orientation evidence="9">Cytoplasmic side</orientation>
    </subcellularLocation>
    <subcellularLocation>
        <location evidence="9">Cytoplasm</location>
    </subcellularLocation>
</comment>
<dbReference type="InterPro" id="IPR003593">
    <property type="entry name" value="AAA+_ATPase"/>
</dbReference>
<comment type="subunit">
    <text evidence="9">Part of the signal recognition particle protein translocation system, which is composed of SRP and FtsY.</text>
</comment>
<keyword evidence="3 9" id="KW-0547">Nucleotide-binding</keyword>
<dbReference type="EC" id="3.6.5.4" evidence="9"/>
<feature type="binding site" evidence="9">
    <location>
        <begin position="190"/>
        <end position="194"/>
    </location>
    <ligand>
        <name>GTP</name>
        <dbReference type="ChEBI" id="CHEBI:37565"/>
    </ligand>
</feature>
<keyword evidence="4 9" id="KW-0378">Hydrolase</keyword>
<protein>
    <recommendedName>
        <fullName evidence="9">Signal recognition particle receptor FtsY</fullName>
        <shortName evidence="9">SRP receptor</shortName>
        <ecNumber evidence="9">3.6.5.4</ecNumber>
    </recommendedName>
</protein>
<evidence type="ECO:0000256" key="9">
    <source>
        <dbReference type="HAMAP-Rule" id="MF_00920"/>
    </source>
</evidence>
<keyword evidence="5 9" id="KW-0342">GTP-binding</keyword>
<evidence type="ECO:0000256" key="5">
    <source>
        <dbReference type="ARBA" id="ARBA00023134"/>
    </source>
</evidence>
<dbReference type="Gene3D" id="3.40.50.300">
    <property type="entry name" value="P-loop containing nucleotide triphosphate hydrolases"/>
    <property type="match status" value="1"/>
</dbReference>
<evidence type="ECO:0000259" key="12">
    <source>
        <dbReference type="SMART" id="SM00963"/>
    </source>
</evidence>
<evidence type="ECO:0000256" key="7">
    <source>
        <dbReference type="ARBA" id="ARBA00023170"/>
    </source>
</evidence>
<feature type="domain" description="AAA+ ATPase" evidence="10">
    <location>
        <begin position="100"/>
        <end position="258"/>
    </location>
</feature>
<evidence type="ECO:0000259" key="11">
    <source>
        <dbReference type="SMART" id="SM00962"/>
    </source>
</evidence>
<sequence length="316" mass="34663">MGLFERLKEGLAKTRQRFADRVGSALFRRKIDDEVYEELEDALLAADIGVATTQFLLERIQKEARKQKLTTADQLMPVLRQLIVDILHAHSCEPSYAQSGPTVVLVVGVNGVGKTTTIGKMANYYRAQGKKVLLAAGDTFRAAAIEQLVIWGQRTGVEVIRQNLGSDAAAVIYDALSAARSRKADILLCDTAGRLQNKAHLMAELEKIYRVIAREIPDAPHEVLLVLDATTGQNAIVQAKLFKEIAKVSGIVLTKLDGTAKGGVIIAINQELQLPVKWIGIGEHKDDLQPFSPDDFARALFPDDALQTESRDPDDK</sequence>
<dbReference type="InterPro" id="IPR004390">
    <property type="entry name" value="SR_rcpt_FtsY"/>
</dbReference>
<keyword evidence="6 9" id="KW-0472">Membrane</keyword>
<dbReference type="GO" id="GO:0003924">
    <property type="term" value="F:GTPase activity"/>
    <property type="evidence" value="ECO:0007669"/>
    <property type="project" value="UniProtKB-UniRule"/>
</dbReference>
<dbReference type="PANTHER" id="PTHR43134:SF1">
    <property type="entry name" value="SIGNAL RECOGNITION PARTICLE RECEPTOR SUBUNIT ALPHA"/>
    <property type="match status" value="1"/>
</dbReference>
<dbReference type="InterPro" id="IPR027417">
    <property type="entry name" value="P-loop_NTPase"/>
</dbReference>
<evidence type="ECO:0000256" key="4">
    <source>
        <dbReference type="ARBA" id="ARBA00022801"/>
    </source>
</evidence>
<dbReference type="SMART" id="SM00962">
    <property type="entry name" value="SRP54"/>
    <property type="match status" value="1"/>
</dbReference>
<dbReference type="InterPro" id="IPR036225">
    <property type="entry name" value="SRP/SRP_N"/>
</dbReference>
<gene>
    <name evidence="9" type="primary">ftsY</name>
    <name evidence="13" type="ORF">BM613_09175</name>
</gene>
<accession>A0A2U3D7U9</accession>
<comment type="catalytic activity">
    <reaction evidence="8 9">
        <text>GTP + H2O = GDP + phosphate + H(+)</text>
        <dbReference type="Rhea" id="RHEA:19669"/>
        <dbReference type="ChEBI" id="CHEBI:15377"/>
        <dbReference type="ChEBI" id="CHEBI:15378"/>
        <dbReference type="ChEBI" id="CHEBI:37565"/>
        <dbReference type="ChEBI" id="CHEBI:43474"/>
        <dbReference type="ChEBI" id="CHEBI:58189"/>
        <dbReference type="EC" id="3.6.5.4"/>
    </reaction>
</comment>
<feature type="domain" description="SRP54-type proteins GTP-binding" evidence="11">
    <location>
        <begin position="101"/>
        <end position="302"/>
    </location>
</feature>
<dbReference type="GO" id="GO:0005525">
    <property type="term" value="F:GTP binding"/>
    <property type="evidence" value="ECO:0007669"/>
    <property type="project" value="UniProtKB-UniRule"/>
</dbReference>
<keyword evidence="2 9" id="KW-0963">Cytoplasm</keyword>
<keyword evidence="1 9" id="KW-1003">Cell membrane</keyword>
<name>A0A2U3D7U9_SULT2</name>
<dbReference type="Proteomes" id="UP000245380">
    <property type="component" value="Unassembled WGS sequence"/>
</dbReference>
<dbReference type="Gene3D" id="1.20.120.140">
    <property type="entry name" value="Signal recognition particle SRP54, nucleotide-binding domain"/>
    <property type="match status" value="1"/>
</dbReference>
<keyword evidence="7 9" id="KW-0675">Receptor</keyword>
<evidence type="ECO:0000313" key="14">
    <source>
        <dbReference type="Proteomes" id="UP000245380"/>
    </source>
</evidence>
<evidence type="ECO:0000259" key="10">
    <source>
        <dbReference type="SMART" id="SM00382"/>
    </source>
</evidence>
<feature type="binding site" evidence="9">
    <location>
        <begin position="108"/>
        <end position="115"/>
    </location>
    <ligand>
        <name>GTP</name>
        <dbReference type="ChEBI" id="CHEBI:37565"/>
    </ligand>
</feature>
<dbReference type="AlphaFoldDB" id="A0A2U3D7U9"/>
<dbReference type="PANTHER" id="PTHR43134">
    <property type="entry name" value="SIGNAL RECOGNITION PARTICLE RECEPTOR SUBUNIT ALPHA"/>
    <property type="match status" value="1"/>
</dbReference>
<dbReference type="RefSeq" id="WP_109430891.1">
    <property type="nucleotide sequence ID" value="NZ_MPDK01000014.1"/>
</dbReference>
<comment type="caution">
    <text evidence="13">The sequence shown here is derived from an EMBL/GenBank/DDBJ whole genome shotgun (WGS) entry which is preliminary data.</text>
</comment>
<dbReference type="Pfam" id="PF00448">
    <property type="entry name" value="SRP54"/>
    <property type="match status" value="1"/>
</dbReference>
<evidence type="ECO:0000256" key="2">
    <source>
        <dbReference type="ARBA" id="ARBA00022490"/>
    </source>
</evidence>
<comment type="function">
    <text evidence="9">Involved in targeting and insertion of nascent membrane proteins into the cytoplasmic membrane. Acts as a receptor for the complex formed by the signal recognition particle (SRP) and the ribosome-nascent chain (RNC).</text>
</comment>
<dbReference type="SUPFAM" id="SSF47364">
    <property type="entry name" value="Domain of the SRP/SRP receptor G-proteins"/>
    <property type="match status" value="1"/>
</dbReference>
<dbReference type="SUPFAM" id="SSF52540">
    <property type="entry name" value="P-loop containing nucleoside triphosphate hydrolases"/>
    <property type="match status" value="1"/>
</dbReference>
<dbReference type="CDD" id="cd17874">
    <property type="entry name" value="FtsY"/>
    <property type="match status" value="1"/>
</dbReference>
<dbReference type="HAMAP" id="MF_00920">
    <property type="entry name" value="FtsY"/>
    <property type="match status" value="1"/>
</dbReference>
<dbReference type="GO" id="GO:0005047">
    <property type="term" value="F:signal recognition particle binding"/>
    <property type="evidence" value="ECO:0007669"/>
    <property type="project" value="TreeGrafter"/>
</dbReference>
<evidence type="ECO:0000256" key="8">
    <source>
        <dbReference type="ARBA" id="ARBA00048027"/>
    </source>
</evidence>
<evidence type="ECO:0000256" key="6">
    <source>
        <dbReference type="ARBA" id="ARBA00023136"/>
    </source>
</evidence>